<gene>
    <name evidence="1" type="ORF">OEIGOIKO_05635</name>
</gene>
<evidence type="ECO:0000313" key="2">
    <source>
        <dbReference type="Proteomes" id="UP000287830"/>
    </source>
</evidence>
<evidence type="ECO:0008006" key="3">
    <source>
        <dbReference type="Google" id="ProtNLM"/>
    </source>
</evidence>
<comment type="caution">
    <text evidence="1">The sequence shown here is derived from an EMBL/GenBank/DDBJ whole genome shotgun (WGS) entry which is preliminary data.</text>
</comment>
<dbReference type="AlphaFoldDB" id="A0A7U9KYP5"/>
<dbReference type="Proteomes" id="UP000287830">
    <property type="component" value="Unassembled WGS sequence"/>
</dbReference>
<dbReference type="EMBL" id="BHZC01000001">
    <property type="protein sequence ID" value="GCD37826.1"/>
    <property type="molecule type" value="Genomic_DNA"/>
</dbReference>
<sequence length="59" mass="6722">MRGKWLEGRERELTVPRWQYPPQSWADHLKRAGFTHADARVLAAPNGEQLGTLLVVAHC</sequence>
<name>A0A7U9KYP5_9ACTN</name>
<proteinExistence type="predicted"/>
<evidence type="ECO:0000313" key="1">
    <source>
        <dbReference type="EMBL" id="GCD37826.1"/>
    </source>
</evidence>
<accession>A0A7U9KYP5</accession>
<protein>
    <recommendedName>
        <fullName evidence="3">Methyltransferase</fullName>
    </recommendedName>
</protein>
<reference evidence="1 2" key="1">
    <citation type="submission" date="2018-11" db="EMBL/GenBank/DDBJ databases">
        <title>Whole genome sequence of Streptomyces chrestomyceticus NBRC 13444(T).</title>
        <authorList>
            <person name="Komaki H."/>
            <person name="Tamura T."/>
        </authorList>
    </citation>
    <scope>NUCLEOTIDE SEQUENCE [LARGE SCALE GENOMIC DNA]</scope>
    <source>
        <strain evidence="1 2">NBRC 13444</strain>
    </source>
</reference>
<organism evidence="1 2">
    <name type="scientific">Streptomyces chrestomyceticus JCM 4735</name>
    <dbReference type="NCBI Taxonomy" id="1306181"/>
    <lineage>
        <taxon>Bacteria</taxon>
        <taxon>Bacillati</taxon>
        <taxon>Actinomycetota</taxon>
        <taxon>Actinomycetes</taxon>
        <taxon>Kitasatosporales</taxon>
        <taxon>Streptomycetaceae</taxon>
        <taxon>Streptomyces</taxon>
    </lineage>
</organism>